<proteinExistence type="predicted"/>
<reference evidence="3 4" key="1">
    <citation type="submission" date="2020-02" db="EMBL/GenBank/DDBJ databases">
        <title>Genome sequence of the type strain DSM 27180 of Arthrobacter silviterrae.</title>
        <authorList>
            <person name="Gao J."/>
            <person name="Sun J."/>
        </authorList>
    </citation>
    <scope>NUCLEOTIDE SEQUENCE [LARGE SCALE GENOMIC DNA]</scope>
    <source>
        <strain evidence="3 4">DSM 27180</strain>
    </source>
</reference>
<dbReference type="Proteomes" id="UP000479226">
    <property type="component" value="Unassembled WGS sequence"/>
</dbReference>
<dbReference type="SUPFAM" id="SSF52980">
    <property type="entry name" value="Restriction endonuclease-like"/>
    <property type="match status" value="1"/>
</dbReference>
<gene>
    <name evidence="3" type="ORF">G6N77_11770</name>
</gene>
<feature type="compositionally biased region" description="Polar residues" evidence="1">
    <location>
        <begin position="30"/>
        <end position="39"/>
    </location>
</feature>
<dbReference type="InterPro" id="IPR011335">
    <property type="entry name" value="Restrct_endonuc-II-like"/>
</dbReference>
<dbReference type="Gene3D" id="3.40.960.10">
    <property type="entry name" value="VSR Endonuclease"/>
    <property type="match status" value="1"/>
</dbReference>
<evidence type="ECO:0000256" key="1">
    <source>
        <dbReference type="SAM" id="MobiDB-lite"/>
    </source>
</evidence>
<dbReference type="InterPro" id="IPR007569">
    <property type="entry name" value="DUF559"/>
</dbReference>
<accession>A0ABX0DB66</accession>
<organism evidence="3 4">
    <name type="scientific">Arthrobacter silviterrae</name>
    <dbReference type="NCBI Taxonomy" id="2026658"/>
    <lineage>
        <taxon>Bacteria</taxon>
        <taxon>Bacillati</taxon>
        <taxon>Actinomycetota</taxon>
        <taxon>Actinomycetes</taxon>
        <taxon>Micrococcales</taxon>
        <taxon>Micrococcaceae</taxon>
        <taxon>Arthrobacter</taxon>
    </lineage>
</organism>
<dbReference type="RefSeq" id="WP_165182357.1">
    <property type="nucleotide sequence ID" value="NZ_JAAKZI010000019.1"/>
</dbReference>
<sequence>MNSSSQPNYSDTPPPAADGARTVRLVPAAGQSTGQSNRDSAGPPTATLPADSLPGNKHAWRTRQLNEMGLNAASIAALVRARVLIRARHGCYVRAEYWDKFDPRGQERLAILLHAHAAVSSSWARSVYSHASAARLHGLPLWRADKFIHLTLPAQQSTVGRAPDVRIHCRPLLDSECTQIDGVTVTNVLRTSVDCALTMNYKQALILMDHALRTGIPRAVLQREAAALDGHRGIRIFRAALDFASASSESAGESLTRDLIATCNIEPPVLQFPLSTRLGGYRADFAWPQYKVILEFDGEGKYFNYRPTPEVLREERRRENVLIEQGWTVIRIGWNDLFNERVFKSRLLAALRKGGMK</sequence>
<feature type="region of interest" description="Disordered" evidence="1">
    <location>
        <begin position="1"/>
        <end position="56"/>
    </location>
</feature>
<evidence type="ECO:0000313" key="4">
    <source>
        <dbReference type="Proteomes" id="UP000479226"/>
    </source>
</evidence>
<dbReference type="EMBL" id="JAAKZI010000019">
    <property type="protein sequence ID" value="NGN84133.1"/>
    <property type="molecule type" value="Genomic_DNA"/>
</dbReference>
<dbReference type="Pfam" id="PF04480">
    <property type="entry name" value="DUF559"/>
    <property type="match status" value="1"/>
</dbReference>
<protein>
    <submittedName>
        <fullName evidence="3">DUF559 domain-containing protein</fullName>
    </submittedName>
</protein>
<comment type="caution">
    <text evidence="3">The sequence shown here is derived from an EMBL/GenBank/DDBJ whole genome shotgun (WGS) entry which is preliminary data.</text>
</comment>
<evidence type="ECO:0000259" key="2">
    <source>
        <dbReference type="Pfam" id="PF04480"/>
    </source>
</evidence>
<name>A0ABX0DB66_9MICC</name>
<keyword evidence="4" id="KW-1185">Reference proteome</keyword>
<feature type="domain" description="DUF559" evidence="2">
    <location>
        <begin position="272"/>
        <end position="336"/>
    </location>
</feature>
<evidence type="ECO:0000313" key="3">
    <source>
        <dbReference type="EMBL" id="NGN84133.1"/>
    </source>
</evidence>
<feature type="compositionally biased region" description="Polar residues" evidence="1">
    <location>
        <begin position="1"/>
        <end position="11"/>
    </location>
</feature>